<dbReference type="RefSeq" id="WP_145242151.1">
    <property type="nucleotide sequence ID" value="NZ_CP036273.1"/>
</dbReference>
<dbReference type="Pfam" id="PF07394">
    <property type="entry name" value="DUF1501"/>
    <property type="match status" value="1"/>
</dbReference>
<evidence type="ECO:0008006" key="3">
    <source>
        <dbReference type="Google" id="ProtNLM"/>
    </source>
</evidence>
<evidence type="ECO:0000313" key="1">
    <source>
        <dbReference type="EMBL" id="QDU22428.1"/>
    </source>
</evidence>
<gene>
    <name evidence="1" type="ORF">ETAA1_44080</name>
</gene>
<dbReference type="SUPFAM" id="SSF53649">
    <property type="entry name" value="Alkaline phosphatase-like"/>
    <property type="match status" value="1"/>
</dbReference>
<keyword evidence="2" id="KW-1185">Reference proteome</keyword>
<dbReference type="PANTHER" id="PTHR43737:SF1">
    <property type="entry name" value="DUF1501 DOMAIN-CONTAINING PROTEIN"/>
    <property type="match status" value="1"/>
</dbReference>
<reference evidence="1 2" key="1">
    <citation type="submission" date="2019-02" db="EMBL/GenBank/DDBJ databases">
        <title>Deep-cultivation of Planctomycetes and their phenomic and genomic characterization uncovers novel biology.</title>
        <authorList>
            <person name="Wiegand S."/>
            <person name="Jogler M."/>
            <person name="Boedeker C."/>
            <person name="Pinto D."/>
            <person name="Vollmers J."/>
            <person name="Rivas-Marin E."/>
            <person name="Kohn T."/>
            <person name="Peeters S.H."/>
            <person name="Heuer A."/>
            <person name="Rast P."/>
            <person name="Oberbeckmann S."/>
            <person name="Bunk B."/>
            <person name="Jeske O."/>
            <person name="Meyerdierks A."/>
            <person name="Storesund J.E."/>
            <person name="Kallscheuer N."/>
            <person name="Luecker S."/>
            <person name="Lage O.M."/>
            <person name="Pohl T."/>
            <person name="Merkel B.J."/>
            <person name="Hornburger P."/>
            <person name="Mueller R.-W."/>
            <person name="Bruemmer F."/>
            <person name="Labrenz M."/>
            <person name="Spormann A.M."/>
            <person name="Op den Camp H."/>
            <person name="Overmann J."/>
            <person name="Amann R."/>
            <person name="Jetten M.S.M."/>
            <person name="Mascher T."/>
            <person name="Medema M.H."/>
            <person name="Devos D.P."/>
            <person name="Kaster A.-K."/>
            <person name="Ovreas L."/>
            <person name="Rohde M."/>
            <person name="Galperin M.Y."/>
            <person name="Jogler C."/>
        </authorList>
    </citation>
    <scope>NUCLEOTIDE SEQUENCE [LARGE SCALE GENOMIC DNA]</scope>
    <source>
        <strain evidence="1 2">ETA_A1</strain>
    </source>
</reference>
<dbReference type="InterPro" id="IPR010869">
    <property type="entry name" value="DUF1501"/>
</dbReference>
<sequence>MPTARFFNPAVRRREFLRAGGLSLFGLGLPDYLRAADKPSPRRGRAKSCIVLFMWGGPAQQDTWDPKPDAPDVYRGEFGTIPTAVPGLRVCEHLPELAKRADKLCLIRSMTHPDVNHLTATHHLLTGRAAPAGPIADDWPNYGAVLAKLGRGAGALPPYVSMMPVVPDGAPRFVEESHGQGAGLLGPVYNPMRIDADASSPDYKVGELTLSAGLDADRVGGRRGLLDSLDRQVQRMAAAELDAAEANRRRAFELIASPAARAAFDLTREPMAVRERYGMNRHGQSVLQARRLIEAGVPLVTVFWPNDGITNVSVYWDTHSRNFIDLKTRLCPVTDRAFSALLDDLSARGMLDETLVVWTGEMGRTPKVGQSVPGGAGAGRDGRDHWGRVFTTVLAGGGVKGGAVYGASDKYAAEPANLPTTPADLAATVYHSLGVDPRTEIHDRLGRPLTLCDGEVIRGILS</sequence>
<dbReference type="KEGG" id="uli:ETAA1_44080"/>
<evidence type="ECO:0000313" key="2">
    <source>
        <dbReference type="Proteomes" id="UP000319576"/>
    </source>
</evidence>
<protein>
    <recommendedName>
        <fullName evidence="3">DUF1501 domain-containing protein</fullName>
    </recommendedName>
</protein>
<dbReference type="OrthoDB" id="127333at2"/>
<proteinExistence type="predicted"/>
<dbReference type="AlphaFoldDB" id="A0A517XY86"/>
<dbReference type="PANTHER" id="PTHR43737">
    <property type="entry name" value="BLL7424 PROTEIN"/>
    <property type="match status" value="1"/>
</dbReference>
<dbReference type="EMBL" id="CP036273">
    <property type="protein sequence ID" value="QDU22428.1"/>
    <property type="molecule type" value="Genomic_DNA"/>
</dbReference>
<accession>A0A517XY86</accession>
<name>A0A517XY86_9BACT</name>
<dbReference type="Proteomes" id="UP000319576">
    <property type="component" value="Chromosome"/>
</dbReference>
<organism evidence="1 2">
    <name type="scientific">Urbifossiella limnaea</name>
    <dbReference type="NCBI Taxonomy" id="2528023"/>
    <lineage>
        <taxon>Bacteria</taxon>
        <taxon>Pseudomonadati</taxon>
        <taxon>Planctomycetota</taxon>
        <taxon>Planctomycetia</taxon>
        <taxon>Gemmatales</taxon>
        <taxon>Gemmataceae</taxon>
        <taxon>Urbifossiella</taxon>
    </lineage>
</organism>
<dbReference type="InterPro" id="IPR017850">
    <property type="entry name" value="Alkaline_phosphatase_core_sf"/>
</dbReference>